<evidence type="ECO:0000313" key="5">
    <source>
        <dbReference type="EMBL" id="WOG88119.1"/>
    </source>
</evidence>
<dbReference type="InterPro" id="IPR027417">
    <property type="entry name" value="P-loop_NTPase"/>
</dbReference>
<dbReference type="GO" id="GO:0043531">
    <property type="term" value="F:ADP binding"/>
    <property type="evidence" value="ECO:0007669"/>
    <property type="project" value="InterPro"/>
</dbReference>
<dbReference type="Proteomes" id="UP000077755">
    <property type="component" value="Chromosome 2"/>
</dbReference>
<dbReference type="InterPro" id="IPR002182">
    <property type="entry name" value="NB-ARC"/>
</dbReference>
<dbReference type="Pfam" id="PF01582">
    <property type="entry name" value="TIR"/>
    <property type="match status" value="1"/>
</dbReference>
<dbReference type="Gene3D" id="3.80.10.10">
    <property type="entry name" value="Ribonuclease Inhibitor"/>
    <property type="match status" value="5"/>
</dbReference>
<proteinExistence type="predicted"/>
<sequence>MGCYKSMGRSIFPVYYNIEPSAVRHQTGSFDEAFREHGTQFHMDRLSKWRITLTSMAGLTGYNVHENMSQTDIINKIVDRILLEINPLTLDVAKYPVGLDPRVKALTTLLSSGTEGVIRIGIHGMGGVGKTTLAKAVYNQNIQGFQGSCFLANVREVLKRENGLVCLQQKLMDTILKRKSDKIDNVDQGIELIRARICSKKVLIVIDDLDSKRPLEFLEGPFALGSIIIITTRNEDLLDSIKVEAKYKVNELGDAESCLLFAQHAFGDIKIPDTFMELSREILGHAGGLPLALKVFGSNLLNQPVEEWSWFIDKLKRVSIEDVENKLAVSFEALNLVDPMLQNFYLDIACFFIGYKKEIVAKIMETCYTFVDHNFDILRKRCLLTTNGEDELQMHDLLRDMGKKIARNNSFGEPGKHSRLWASKDICDVLKNNKGAESLECIIPRDNQDAFDGVSFTTETFKSMNKLRFLCLEKVNLNGSFESIFEDLRWLCWDFCPLKCLPSEFNPQKLVILELPHSKMRTMWELNTVLHDFEKLKTLNMSYSLDLSTTPDFSNLPCLENLNFEYCACLEEVHVSIGSLERLVSLNLHGCVNLRSLQDSICNLRGLQCLNIGGCSRLEALPFELGNIESLTELKAWGLSVSEIPESIGRLSKLVELELNNNKSLEYLPDTICNLRSLEILDVNDCSSLEALPDWIGLLGKLVELRLSCNKNLETRPNTICNLRSLEILDISECEKLEILPDQLWKLTSLWELDARGVPLLKELPDIELSQIPLALQRLDLTGSALTALPYGTSQLTNLEDLVLKGCDHLLSITELPPNLKRIMADDCSSLERLPNLSELKQLRNLHLAYCVGLPEIVGLDELPSLRELDLGRRSSASASLGNTFTKRLFQIYCGFGHLIHICVSELPYWISQSSTLGSTFSLDVPPNVLGMILCFKHLGDWDNLHNSDPIEYSVKNTTSGFTLQGSFDNFRFDSFMVILPRSLISNSDDGDRIQLRTTNADILGIHLLYKHEIPMIDHVLGKHMTSFDELKLVTPVLQDIFLDLACFFVGRKKDEVVQILETYYCNVERNIDILKEKWLLVINDRDELRMDDLLQHMGRNIAHKNTHKEHGQQSRLWLSLDIYDVLKKQKGAEAIEGIIPRKAYYRDALMGESFTTEAFKNMCNLRFLYLKKVNLTGSFEQTFENLRWLYWEFCTLNCLPSDFDPQKLVILELPHSNMRSLWELNKVSRVFEKLKTLNMSFSQNLSSTPDFTKLPCLEILNFESCKSLEELHISIGSLVSLVCLNLNSCVKLRSLPDTICDLTALKVLNISQCSSLGALPTELGNIESLEKLFAWGVPVSVLSDSIGRLSKLVELIIRYNKNIETLPDTICNLRSLEILDISGCETLDILPDQLWKLTRLKKLYACGILLEELPDIDSNQIALSLQNLDLSNSCITAMPSGISQLLELHKLDLIGCCELMSIEELPPNLRRIIACGCISLERLPNLSNLKQLEILDLTNCSGLTEILSLEVLTSLRELYLGGCSPSLLAYTFTKSLFQIYSEFGHQIIICIWSEEFPKWISQGEYGTTMSLDLAPNMAHNYLGMILCFKCQAGGGSFLIDYSLKTSASNFIKSDTEMEVYGACMIIVPRSIFSVRDGDNRIELTAGGYAEISGLHLLYKTENCRRRKRGTNMLNSRKTWKVNEN</sequence>
<evidence type="ECO:0000256" key="2">
    <source>
        <dbReference type="ARBA" id="ARBA00022737"/>
    </source>
</evidence>
<dbReference type="SMART" id="SM00369">
    <property type="entry name" value="LRR_TYP"/>
    <property type="match status" value="7"/>
</dbReference>
<dbReference type="PRINTS" id="PR00364">
    <property type="entry name" value="DISEASERSIST"/>
</dbReference>
<dbReference type="InterPro" id="IPR032675">
    <property type="entry name" value="LRR_dom_sf"/>
</dbReference>
<dbReference type="Gene3D" id="3.40.50.10140">
    <property type="entry name" value="Toll/interleukin-1 receptor homology (TIR) domain"/>
    <property type="match status" value="1"/>
</dbReference>
<reference evidence="5" key="1">
    <citation type="journal article" date="2016" name="Nat. Genet.">
        <title>A high-quality carrot genome assembly provides new insights into carotenoid accumulation and asterid genome evolution.</title>
        <authorList>
            <person name="Iorizzo M."/>
            <person name="Ellison S."/>
            <person name="Senalik D."/>
            <person name="Zeng P."/>
            <person name="Satapoomin P."/>
            <person name="Huang J."/>
            <person name="Bowman M."/>
            <person name="Iovene M."/>
            <person name="Sanseverino W."/>
            <person name="Cavagnaro P."/>
            <person name="Yildiz M."/>
            <person name="Macko-Podgorni A."/>
            <person name="Moranska E."/>
            <person name="Grzebelus E."/>
            <person name="Grzebelus D."/>
            <person name="Ashrafi H."/>
            <person name="Zheng Z."/>
            <person name="Cheng S."/>
            <person name="Spooner D."/>
            <person name="Van Deynze A."/>
            <person name="Simon P."/>
        </authorList>
    </citation>
    <scope>NUCLEOTIDE SEQUENCE</scope>
    <source>
        <tissue evidence="5">Leaf</tissue>
    </source>
</reference>
<dbReference type="PANTHER" id="PTHR11017:SF479">
    <property type="entry name" value="DISEASE RESISTANCE PROTEIN (TIR-NBS-LRR CLASS) FAMILY"/>
    <property type="match status" value="1"/>
</dbReference>
<evidence type="ECO:0000259" key="4">
    <source>
        <dbReference type="SMART" id="SM00382"/>
    </source>
</evidence>
<dbReference type="InterPro" id="IPR055414">
    <property type="entry name" value="LRR_R13L4/SHOC2-like"/>
</dbReference>
<organism evidence="5 6">
    <name type="scientific">Daucus carota subsp. sativus</name>
    <name type="common">Carrot</name>
    <dbReference type="NCBI Taxonomy" id="79200"/>
    <lineage>
        <taxon>Eukaryota</taxon>
        <taxon>Viridiplantae</taxon>
        <taxon>Streptophyta</taxon>
        <taxon>Embryophyta</taxon>
        <taxon>Tracheophyta</taxon>
        <taxon>Spermatophyta</taxon>
        <taxon>Magnoliopsida</taxon>
        <taxon>eudicotyledons</taxon>
        <taxon>Gunneridae</taxon>
        <taxon>Pentapetalae</taxon>
        <taxon>asterids</taxon>
        <taxon>campanulids</taxon>
        <taxon>Apiales</taxon>
        <taxon>Apiaceae</taxon>
        <taxon>Apioideae</taxon>
        <taxon>Scandiceae</taxon>
        <taxon>Daucinae</taxon>
        <taxon>Daucus</taxon>
        <taxon>Daucus sect. Daucus</taxon>
    </lineage>
</organism>
<evidence type="ECO:0000256" key="1">
    <source>
        <dbReference type="ARBA" id="ARBA00022614"/>
    </source>
</evidence>
<dbReference type="GO" id="GO:0051707">
    <property type="term" value="P:response to other organism"/>
    <property type="evidence" value="ECO:0007669"/>
    <property type="project" value="UniProtKB-ARBA"/>
</dbReference>
<gene>
    <name evidence="5" type="ORF">DCAR_0207353</name>
</gene>
<feature type="domain" description="AAA+ ATPase" evidence="4">
    <location>
        <begin position="116"/>
        <end position="289"/>
    </location>
</feature>
<dbReference type="SUPFAM" id="SSF52058">
    <property type="entry name" value="L domain-like"/>
    <property type="match status" value="3"/>
</dbReference>
<dbReference type="InterPro" id="IPR058192">
    <property type="entry name" value="WHD_ROQ1-like"/>
</dbReference>
<keyword evidence="1" id="KW-0433">Leucine-rich repeat</keyword>
<keyword evidence="2" id="KW-0677">Repeat</keyword>
<dbReference type="InterPro" id="IPR042197">
    <property type="entry name" value="Apaf_helical"/>
</dbReference>
<accession>A0AAF0WFD6</accession>
<dbReference type="InterPro" id="IPR003593">
    <property type="entry name" value="AAA+_ATPase"/>
</dbReference>
<dbReference type="SUPFAM" id="SSF52540">
    <property type="entry name" value="P-loop containing nucleoside triphosphate hydrolases"/>
    <property type="match status" value="1"/>
</dbReference>
<protein>
    <recommendedName>
        <fullName evidence="4">AAA+ ATPase domain-containing protein</fullName>
    </recommendedName>
</protein>
<name>A0AAF0WFD6_DAUCS</name>
<dbReference type="GO" id="GO:0007165">
    <property type="term" value="P:signal transduction"/>
    <property type="evidence" value="ECO:0007669"/>
    <property type="project" value="InterPro"/>
</dbReference>
<dbReference type="PANTHER" id="PTHR11017">
    <property type="entry name" value="LEUCINE-RICH REPEAT-CONTAINING PROTEIN"/>
    <property type="match status" value="1"/>
</dbReference>
<dbReference type="Pfam" id="PF23598">
    <property type="entry name" value="LRR_14"/>
    <property type="match status" value="1"/>
</dbReference>
<dbReference type="InterPro" id="IPR044974">
    <property type="entry name" value="Disease_R_plants"/>
</dbReference>
<dbReference type="InterPro" id="IPR036390">
    <property type="entry name" value="WH_DNA-bd_sf"/>
</dbReference>
<dbReference type="Pfam" id="PF23282">
    <property type="entry name" value="WHD_ROQ1"/>
    <property type="match status" value="2"/>
</dbReference>
<dbReference type="GO" id="GO:0006952">
    <property type="term" value="P:defense response"/>
    <property type="evidence" value="ECO:0007669"/>
    <property type="project" value="UniProtKB-KW"/>
</dbReference>
<keyword evidence="6" id="KW-1185">Reference proteome</keyword>
<dbReference type="SUPFAM" id="SSF46785">
    <property type="entry name" value="Winged helix' DNA-binding domain"/>
    <property type="match status" value="1"/>
</dbReference>
<evidence type="ECO:0000256" key="3">
    <source>
        <dbReference type="ARBA" id="ARBA00022821"/>
    </source>
</evidence>
<evidence type="ECO:0000313" key="6">
    <source>
        <dbReference type="Proteomes" id="UP000077755"/>
    </source>
</evidence>
<dbReference type="EMBL" id="CP093344">
    <property type="protein sequence ID" value="WOG88119.1"/>
    <property type="molecule type" value="Genomic_DNA"/>
</dbReference>
<keyword evidence="3" id="KW-0611">Plant defense</keyword>
<dbReference type="InterPro" id="IPR003591">
    <property type="entry name" value="Leu-rich_rpt_typical-subtyp"/>
</dbReference>
<dbReference type="Gene3D" id="1.10.8.430">
    <property type="entry name" value="Helical domain of apoptotic protease-activating factors"/>
    <property type="match status" value="1"/>
</dbReference>
<dbReference type="InterPro" id="IPR035897">
    <property type="entry name" value="Toll_tir_struct_dom_sf"/>
</dbReference>
<dbReference type="Gene3D" id="3.40.50.300">
    <property type="entry name" value="P-loop containing nucleotide triphosphate hydrolases"/>
    <property type="match status" value="1"/>
</dbReference>
<dbReference type="Pfam" id="PF00931">
    <property type="entry name" value="NB-ARC"/>
    <property type="match status" value="1"/>
</dbReference>
<dbReference type="SUPFAM" id="SSF52200">
    <property type="entry name" value="Toll/Interleukin receptor TIR domain"/>
    <property type="match status" value="1"/>
</dbReference>
<dbReference type="InterPro" id="IPR000157">
    <property type="entry name" value="TIR_dom"/>
</dbReference>
<dbReference type="SMART" id="SM00382">
    <property type="entry name" value="AAA"/>
    <property type="match status" value="1"/>
</dbReference>
<reference evidence="5" key="2">
    <citation type="submission" date="2022-03" db="EMBL/GenBank/DDBJ databases">
        <title>Draft title - Genomic analysis of global carrot germplasm unveils the trajectory of domestication and the origin of high carotenoid orange carrot.</title>
        <authorList>
            <person name="Iorizzo M."/>
            <person name="Ellison S."/>
            <person name="Senalik D."/>
            <person name="Macko-Podgorni A."/>
            <person name="Grzebelus D."/>
            <person name="Bostan H."/>
            <person name="Rolling W."/>
            <person name="Curaba J."/>
            <person name="Simon P."/>
        </authorList>
    </citation>
    <scope>NUCLEOTIDE SEQUENCE</scope>
    <source>
        <tissue evidence="5">Leaf</tissue>
    </source>
</reference>